<feature type="region of interest" description="Disordered" evidence="1">
    <location>
        <begin position="33"/>
        <end position="66"/>
    </location>
</feature>
<comment type="caution">
    <text evidence="2">The sequence shown here is derived from an EMBL/GenBank/DDBJ whole genome shotgun (WGS) entry which is preliminary data.</text>
</comment>
<accession>A0AAP0P6M5</accession>
<sequence>MVGDAAVEACTVRAERGGDDLWEATVIGCNGSRGGRKSGRRGGRRWKVENGGLNLDPSSSGSGKEKISDYLGTSGVLLCQIL</sequence>
<name>A0AAP0P6M5_9MAGN</name>
<dbReference type="Proteomes" id="UP001419268">
    <property type="component" value="Unassembled WGS sequence"/>
</dbReference>
<evidence type="ECO:0000313" key="3">
    <source>
        <dbReference type="Proteomes" id="UP001419268"/>
    </source>
</evidence>
<evidence type="ECO:0000256" key="1">
    <source>
        <dbReference type="SAM" id="MobiDB-lite"/>
    </source>
</evidence>
<reference evidence="2 3" key="1">
    <citation type="submission" date="2024-01" db="EMBL/GenBank/DDBJ databases">
        <title>Genome assemblies of Stephania.</title>
        <authorList>
            <person name="Yang L."/>
        </authorList>
    </citation>
    <scope>NUCLEOTIDE SEQUENCE [LARGE SCALE GENOMIC DNA]</scope>
    <source>
        <strain evidence="2">JXDWG</strain>
        <tissue evidence="2">Leaf</tissue>
    </source>
</reference>
<evidence type="ECO:0000313" key="2">
    <source>
        <dbReference type="EMBL" id="KAK9132818.1"/>
    </source>
</evidence>
<feature type="compositionally biased region" description="Basic residues" evidence="1">
    <location>
        <begin position="34"/>
        <end position="45"/>
    </location>
</feature>
<dbReference type="EMBL" id="JBBNAG010000005">
    <property type="protein sequence ID" value="KAK9132818.1"/>
    <property type="molecule type" value="Genomic_DNA"/>
</dbReference>
<dbReference type="AlphaFoldDB" id="A0AAP0P6M5"/>
<protein>
    <submittedName>
        <fullName evidence="2">Uncharacterized protein</fullName>
    </submittedName>
</protein>
<gene>
    <name evidence="2" type="ORF">Scep_012346</name>
</gene>
<keyword evidence="3" id="KW-1185">Reference proteome</keyword>
<proteinExistence type="predicted"/>
<organism evidence="2 3">
    <name type="scientific">Stephania cephalantha</name>
    <dbReference type="NCBI Taxonomy" id="152367"/>
    <lineage>
        <taxon>Eukaryota</taxon>
        <taxon>Viridiplantae</taxon>
        <taxon>Streptophyta</taxon>
        <taxon>Embryophyta</taxon>
        <taxon>Tracheophyta</taxon>
        <taxon>Spermatophyta</taxon>
        <taxon>Magnoliopsida</taxon>
        <taxon>Ranunculales</taxon>
        <taxon>Menispermaceae</taxon>
        <taxon>Menispermoideae</taxon>
        <taxon>Cissampelideae</taxon>
        <taxon>Stephania</taxon>
    </lineage>
</organism>